<comment type="similarity">
    <text evidence="1">Belongs to the peptidase S49 family.</text>
</comment>
<keyword evidence="4" id="KW-0720">Serine protease</keyword>
<dbReference type="SUPFAM" id="SSF52096">
    <property type="entry name" value="ClpP/crotonase"/>
    <property type="match status" value="1"/>
</dbReference>
<dbReference type="Pfam" id="PF01343">
    <property type="entry name" value="Peptidase_S49"/>
    <property type="match status" value="1"/>
</dbReference>
<keyword evidence="3" id="KW-0378">Hydrolase</keyword>
<dbReference type="Proteomes" id="UP000460298">
    <property type="component" value="Unassembled WGS sequence"/>
</dbReference>
<sequence>MLRLFFALLFLPLRLIVFAFYRLTLLKRRSILHLHVPDRFTLFESSGWMSRFVGQEKQGITYFPFLFLLRRIRKSKDLQQLILEIPPGFESALNWSQIFDIAAELDRIRQAGIRIVAHASGGGLQTLLLLSRADLRLIAPGVMFLTALPHRESFYYAGLLDQIGLQIEVYHAGKFKSAGESLSRTGSSSAARENMTTLLERMRALILERFEQTPALDPASYSRFKRLLLSQSICNAEDLLNASFVNAVIESRRLLAYIATGRTEQPRLEHRFIGPGDEKPAPLVEDDHTADLTLFEKRTMDAGLFLKRERRRLYRPFRLKRPPSIAIATLHGTIVQGRTGDSARAGSVVAQAWKELFRELEEGPDRAVILYVDSPGGLSDASEQLYQQIRDLSRVKPVFAYFGGVAASGGYYLACAANRIHASPVSLTGSIGVIRFRPQASALLKKLQIRSERLLFDDTTDLLSPTSKPGRKSRKLLEASTASAYMDFMKRVAEGRGLSAEKVLAAAGGRVYVADELKGSGLIDSTTDLISLIESFRKESGMKEEQPLDVRLLPELQIDLRAMIRSGLPLTESHIAGLSGLLNLVPGAGTLLKQLIASPGEIVHAMVSGLPMMLAPSVSTSMHETDAPQLTQQSGPRRSHPARRALQLFAHLFERRYPF</sequence>
<dbReference type="PANTHER" id="PTHR33209:SF1">
    <property type="entry name" value="PEPTIDASE S49 DOMAIN-CONTAINING PROTEIN"/>
    <property type="match status" value="1"/>
</dbReference>
<dbReference type="AlphaFoldDB" id="A0A833LVJ6"/>
<dbReference type="Gene3D" id="3.90.226.10">
    <property type="entry name" value="2-enoyl-CoA Hydratase, Chain A, domain 1"/>
    <property type="match status" value="1"/>
</dbReference>
<dbReference type="EMBL" id="WBUI01000025">
    <property type="protein sequence ID" value="KAB2929898.1"/>
    <property type="molecule type" value="Genomic_DNA"/>
</dbReference>
<feature type="compositionally biased region" description="Polar residues" evidence="5">
    <location>
        <begin position="618"/>
        <end position="636"/>
    </location>
</feature>
<dbReference type="InterPro" id="IPR002142">
    <property type="entry name" value="Peptidase_S49"/>
</dbReference>
<dbReference type="InterPro" id="IPR047272">
    <property type="entry name" value="S49_SppA_C"/>
</dbReference>
<evidence type="ECO:0000256" key="5">
    <source>
        <dbReference type="SAM" id="MobiDB-lite"/>
    </source>
</evidence>
<comment type="caution">
    <text evidence="7">The sequence shown here is derived from an EMBL/GenBank/DDBJ whole genome shotgun (WGS) entry which is preliminary data.</text>
</comment>
<name>A0A833LVJ6_9LEPT</name>
<evidence type="ECO:0000256" key="2">
    <source>
        <dbReference type="ARBA" id="ARBA00022670"/>
    </source>
</evidence>
<dbReference type="CDD" id="cd07023">
    <property type="entry name" value="S49_Sppa_N_C"/>
    <property type="match status" value="1"/>
</dbReference>
<gene>
    <name evidence="7" type="ORF">F9K24_18540</name>
</gene>
<dbReference type="Gene3D" id="6.20.330.10">
    <property type="match status" value="2"/>
</dbReference>
<feature type="region of interest" description="Disordered" evidence="5">
    <location>
        <begin position="618"/>
        <end position="641"/>
    </location>
</feature>
<evidence type="ECO:0000313" key="7">
    <source>
        <dbReference type="EMBL" id="KAB2929898.1"/>
    </source>
</evidence>
<proteinExistence type="inferred from homology"/>
<reference evidence="7 8" key="1">
    <citation type="submission" date="2019-10" db="EMBL/GenBank/DDBJ databases">
        <title>Extracellular Electron Transfer in a Candidatus Methanoperedens spp. Enrichment Culture.</title>
        <authorList>
            <person name="Berger S."/>
            <person name="Rangel Shaw D."/>
            <person name="Berben T."/>
            <person name="In 'T Zandt M."/>
            <person name="Frank J."/>
            <person name="Reimann J."/>
            <person name="Jetten M.S.M."/>
            <person name="Welte C.U."/>
        </authorList>
    </citation>
    <scope>NUCLEOTIDE SEQUENCE [LARGE SCALE GENOMIC DNA]</scope>
    <source>
        <strain evidence="7">SB12</strain>
    </source>
</reference>
<dbReference type="GO" id="GO:0008236">
    <property type="term" value="F:serine-type peptidase activity"/>
    <property type="evidence" value="ECO:0007669"/>
    <property type="project" value="UniProtKB-KW"/>
</dbReference>
<evidence type="ECO:0000256" key="3">
    <source>
        <dbReference type="ARBA" id="ARBA00022801"/>
    </source>
</evidence>
<dbReference type="PANTHER" id="PTHR33209">
    <property type="entry name" value="PROTEASE 4"/>
    <property type="match status" value="1"/>
</dbReference>
<evidence type="ECO:0000259" key="6">
    <source>
        <dbReference type="Pfam" id="PF01343"/>
    </source>
</evidence>
<protein>
    <recommendedName>
        <fullName evidence="6">Peptidase S49 domain-containing protein</fullName>
    </recommendedName>
</protein>
<keyword evidence="2" id="KW-0645">Protease</keyword>
<organism evidence="7 8">
    <name type="scientific">Leptonema illini</name>
    <dbReference type="NCBI Taxonomy" id="183"/>
    <lineage>
        <taxon>Bacteria</taxon>
        <taxon>Pseudomonadati</taxon>
        <taxon>Spirochaetota</taxon>
        <taxon>Spirochaetia</taxon>
        <taxon>Leptospirales</taxon>
        <taxon>Leptospiraceae</taxon>
        <taxon>Leptonema</taxon>
    </lineage>
</organism>
<dbReference type="InterPro" id="IPR029045">
    <property type="entry name" value="ClpP/crotonase-like_dom_sf"/>
</dbReference>
<accession>A0A833LVJ6</accession>
<evidence type="ECO:0000313" key="8">
    <source>
        <dbReference type="Proteomes" id="UP000460298"/>
    </source>
</evidence>
<dbReference type="GO" id="GO:0006508">
    <property type="term" value="P:proteolysis"/>
    <property type="evidence" value="ECO:0007669"/>
    <property type="project" value="UniProtKB-KW"/>
</dbReference>
<feature type="domain" description="Peptidase S49" evidence="6">
    <location>
        <begin position="392"/>
        <end position="541"/>
    </location>
</feature>
<evidence type="ECO:0000256" key="1">
    <source>
        <dbReference type="ARBA" id="ARBA00008683"/>
    </source>
</evidence>
<evidence type="ECO:0000256" key="4">
    <source>
        <dbReference type="ARBA" id="ARBA00022825"/>
    </source>
</evidence>